<dbReference type="PROSITE" id="PS51144">
    <property type="entry name" value="ALPHA_CA_2"/>
    <property type="match status" value="1"/>
</dbReference>
<evidence type="ECO:0000259" key="1">
    <source>
        <dbReference type="PROSITE" id="PS51144"/>
    </source>
</evidence>
<reference evidence="2" key="1">
    <citation type="submission" date="2023-03" db="UniProtKB">
        <authorList>
            <consortium name="EnsemblPlants"/>
        </authorList>
    </citation>
    <scope>IDENTIFICATION</scope>
</reference>
<accession>A0A9I9EL53</accession>
<feature type="domain" description="Alpha-carbonic anhydrase" evidence="1">
    <location>
        <begin position="1"/>
        <end position="74"/>
    </location>
</feature>
<name>A0A9I9EL53_CUCME</name>
<dbReference type="InterPro" id="IPR001148">
    <property type="entry name" value="CA_dom"/>
</dbReference>
<sequence>MTRKRSYSPSSINFNWALRLVETLIGSSHMLRPQRHPISIDLQGSTFRSQKEFRNAVLHTVANSVNLMFMPPNV</sequence>
<proteinExistence type="predicted"/>
<dbReference type="AlphaFoldDB" id="A0A9I9EL53"/>
<organism evidence="2">
    <name type="scientific">Cucumis melo</name>
    <name type="common">Muskmelon</name>
    <dbReference type="NCBI Taxonomy" id="3656"/>
    <lineage>
        <taxon>Eukaryota</taxon>
        <taxon>Viridiplantae</taxon>
        <taxon>Streptophyta</taxon>
        <taxon>Embryophyta</taxon>
        <taxon>Tracheophyta</taxon>
        <taxon>Spermatophyta</taxon>
        <taxon>Magnoliopsida</taxon>
        <taxon>eudicotyledons</taxon>
        <taxon>Gunneridae</taxon>
        <taxon>Pentapetalae</taxon>
        <taxon>rosids</taxon>
        <taxon>fabids</taxon>
        <taxon>Cucurbitales</taxon>
        <taxon>Cucurbitaceae</taxon>
        <taxon>Benincaseae</taxon>
        <taxon>Cucumis</taxon>
    </lineage>
</organism>
<dbReference type="Gramene" id="MELO3C035248.2.1">
    <property type="protein sequence ID" value="MELO3C035248.2.1"/>
    <property type="gene ID" value="MELO3C035248.2"/>
</dbReference>
<protein>
    <recommendedName>
        <fullName evidence="1">Alpha-carbonic anhydrase domain-containing protein</fullName>
    </recommendedName>
</protein>
<dbReference type="EnsemblPlants" id="MELO3C035248.2.1">
    <property type="protein sequence ID" value="MELO3C035248.2.1"/>
    <property type="gene ID" value="MELO3C035248.2"/>
</dbReference>
<evidence type="ECO:0000313" key="2">
    <source>
        <dbReference type="EnsemblPlants" id="MELO3C035248.2.1"/>
    </source>
</evidence>